<accession>A0ABT2P8N1</accession>
<protein>
    <submittedName>
        <fullName evidence="2">Peptide ABC transporter permease</fullName>
    </submittedName>
</protein>
<reference evidence="2 3" key="1">
    <citation type="journal article" date="2024" name="Int. J. Syst. Evol. Microbiol.">
        <title>Microbacterium memoriense sp. nov., a member of the Actinomycetota from marine beach sediment of the north coast of Portugal.</title>
        <authorList>
            <person name="Santos J.D.N.D."/>
            <person name="Klimek D."/>
            <person name="Calusinska M."/>
            <person name="Lobo-da-Cunha A."/>
            <person name="Catita J."/>
            <person name="Goncalves H."/>
            <person name="Gonzalez I."/>
            <person name="Lage O.M."/>
        </authorList>
    </citation>
    <scope>NUCLEOTIDE SEQUENCE [LARGE SCALE GENOMIC DNA]</scope>
    <source>
        <strain evidence="2 3">PMIC_1C1B</strain>
    </source>
</reference>
<feature type="transmembrane region" description="Helical" evidence="1">
    <location>
        <begin position="82"/>
        <end position="105"/>
    </location>
</feature>
<evidence type="ECO:0000313" key="2">
    <source>
        <dbReference type="EMBL" id="MCT9001017.1"/>
    </source>
</evidence>
<comment type="caution">
    <text evidence="2">The sequence shown here is derived from an EMBL/GenBank/DDBJ whole genome shotgun (WGS) entry which is preliminary data.</text>
</comment>
<dbReference type="EMBL" id="JAODOR010000002">
    <property type="protein sequence ID" value="MCT9001017.1"/>
    <property type="molecule type" value="Genomic_DNA"/>
</dbReference>
<proteinExistence type="predicted"/>
<organism evidence="2 3">
    <name type="scientific">Microbacterium memoriense</name>
    <dbReference type="NCBI Taxonomy" id="2978350"/>
    <lineage>
        <taxon>Bacteria</taxon>
        <taxon>Bacillati</taxon>
        <taxon>Actinomycetota</taxon>
        <taxon>Actinomycetes</taxon>
        <taxon>Micrococcales</taxon>
        <taxon>Microbacteriaceae</taxon>
        <taxon>Microbacterium</taxon>
    </lineage>
</organism>
<dbReference type="Proteomes" id="UP001300496">
    <property type="component" value="Unassembled WGS sequence"/>
</dbReference>
<evidence type="ECO:0000256" key="1">
    <source>
        <dbReference type="SAM" id="Phobius"/>
    </source>
</evidence>
<name>A0ABT2P8N1_9MICO</name>
<keyword evidence="1" id="KW-0812">Transmembrane</keyword>
<keyword evidence="1" id="KW-1133">Transmembrane helix</keyword>
<keyword evidence="3" id="KW-1185">Reference proteome</keyword>
<dbReference type="RefSeq" id="WP_261605576.1">
    <property type="nucleotide sequence ID" value="NZ_JAODOR010000002.1"/>
</dbReference>
<keyword evidence="1" id="KW-0472">Membrane</keyword>
<sequence>MSLTIPGVASPTWARVDAGLYVVSRAGEYLGSVDRSHNGAYLAFDGRATPVGRYDTLSEAKRAVLSVPDPEAARRDRQAQRVYQRVAAVSGVVAGGLALTAGTVVPFL</sequence>
<evidence type="ECO:0000313" key="3">
    <source>
        <dbReference type="Proteomes" id="UP001300496"/>
    </source>
</evidence>
<gene>
    <name evidence="2" type="ORF">N4R40_01375</name>
</gene>